<dbReference type="OMA" id="ICECIGY"/>
<feature type="binding site" description="axial binding residue" evidence="5">
    <location>
        <position position="90"/>
    </location>
    <ligand>
        <name>chlorophyll b</name>
        <dbReference type="ChEBI" id="CHEBI:61721"/>
        <label>1</label>
    </ligand>
    <ligandPart>
        <name>Mg</name>
        <dbReference type="ChEBI" id="CHEBI:25107"/>
    </ligandPart>
</feature>
<feature type="binding site" evidence="5">
    <location>
        <position position="72"/>
    </location>
    <ligand>
        <name>chlorophyll a</name>
        <dbReference type="ChEBI" id="CHEBI:58416"/>
        <label>1</label>
    </ligand>
</feature>
<keyword evidence="6" id="KW-0812">Transmembrane</keyword>
<feature type="binding site" evidence="5">
    <location>
        <position position="85"/>
    </location>
    <ligand>
        <name>chlorophyll a</name>
        <dbReference type="ChEBI" id="CHEBI:58416"/>
        <label>1</label>
    </ligand>
</feature>
<feature type="binding site" evidence="5">
    <location>
        <position position="196"/>
    </location>
    <ligand>
        <name>chlorophyll a</name>
        <dbReference type="ChEBI" id="CHEBI:58416"/>
        <label>1</label>
    </ligand>
</feature>
<dbReference type="OrthoDB" id="423598at2759"/>
<evidence type="ECO:0000256" key="1">
    <source>
        <dbReference type="ARBA" id="ARBA00004229"/>
    </source>
</evidence>
<dbReference type="Pfam" id="PF00504">
    <property type="entry name" value="Chloroa_b-bind"/>
    <property type="match status" value="1"/>
</dbReference>
<dbReference type="SUPFAM" id="SSF103511">
    <property type="entry name" value="Chlorophyll a-b binding protein"/>
    <property type="match status" value="1"/>
</dbReference>
<keyword evidence="5" id="KW-0157">Chromophore</keyword>
<dbReference type="Gene3D" id="1.10.3460.10">
    <property type="entry name" value="Chlorophyll a/b binding protein domain"/>
    <property type="match status" value="1"/>
</dbReference>
<feature type="transmembrane region" description="Helical" evidence="6">
    <location>
        <begin position="130"/>
        <end position="149"/>
    </location>
</feature>
<dbReference type="GO" id="GO:0016020">
    <property type="term" value="C:membrane"/>
    <property type="evidence" value="ECO:0007669"/>
    <property type="project" value="InterPro"/>
</dbReference>
<comment type="subcellular location">
    <subcellularLocation>
        <location evidence="1">Plastid</location>
        <location evidence="1">Chloroplast</location>
    </subcellularLocation>
</comment>
<keyword evidence="6" id="KW-0472">Membrane</keyword>
<feature type="binding site" description="axial binding residue" evidence="5">
    <location>
        <position position="149"/>
    </location>
    <ligand>
        <name>chlorophyll b</name>
        <dbReference type="ChEBI" id="CHEBI:61721"/>
        <label>1</label>
    </ligand>
    <ligandPart>
        <name>Mg</name>
        <dbReference type="ChEBI" id="CHEBI:25107"/>
    </ligandPart>
</feature>
<name>A0A8J6CCM9_DIALT</name>
<feature type="binding site" evidence="5">
    <location>
        <position position="182"/>
    </location>
    <ligand>
        <name>chlorophyll a</name>
        <dbReference type="ChEBI" id="CHEBI:58416"/>
        <label>1</label>
    </ligand>
</feature>
<feature type="transmembrane region" description="Helical" evidence="6">
    <location>
        <begin position="185"/>
        <end position="208"/>
    </location>
</feature>
<keyword evidence="6" id="KW-1133">Transmembrane helix</keyword>
<dbReference type="GO" id="GO:0009765">
    <property type="term" value="P:photosynthesis, light harvesting"/>
    <property type="evidence" value="ECO:0007669"/>
    <property type="project" value="InterPro"/>
</dbReference>
<organism evidence="7 8">
    <name type="scientific">Diacronema lutheri</name>
    <name type="common">Unicellular marine alga</name>
    <name type="synonym">Monochrysis lutheri</name>
    <dbReference type="NCBI Taxonomy" id="2081491"/>
    <lineage>
        <taxon>Eukaryota</taxon>
        <taxon>Haptista</taxon>
        <taxon>Haptophyta</taxon>
        <taxon>Pavlovophyceae</taxon>
        <taxon>Pavlovales</taxon>
        <taxon>Pavlovaceae</taxon>
        <taxon>Diacronema</taxon>
    </lineage>
</organism>
<proteinExistence type="predicted"/>
<feature type="binding site" description="axial binding residue" evidence="5">
    <location>
        <position position="138"/>
    </location>
    <ligand>
        <name>chlorophyll b</name>
        <dbReference type="ChEBI" id="CHEBI:61721"/>
        <label>1</label>
    </ligand>
    <ligandPart>
        <name>Mg</name>
        <dbReference type="ChEBI" id="CHEBI:25107"/>
    </ligandPart>
</feature>
<feature type="binding site" evidence="5">
    <location>
        <position position="179"/>
    </location>
    <ligand>
        <name>chlorophyll a</name>
        <dbReference type="ChEBI" id="CHEBI:58416"/>
        <label>1</label>
    </ligand>
</feature>
<evidence type="ECO:0000256" key="4">
    <source>
        <dbReference type="ARBA" id="ARBA00022640"/>
    </source>
</evidence>
<protein>
    <submittedName>
        <fullName evidence="7">Uncharacterized protein</fullName>
    </submittedName>
</protein>
<keyword evidence="4" id="KW-0934">Plastid</keyword>
<evidence type="ECO:0000313" key="8">
    <source>
        <dbReference type="Proteomes" id="UP000751190"/>
    </source>
</evidence>
<sequence>MLALTISTLAFSGPAARGPARALVRMSDAAPVAPPPPPPPPLKMSASVPFLVENAKLAGLPAGVGFDPLGLSNGPLPIEWMQEAEIKHGRVCMLAVVGMLVPQVVTLPGRDFSVVAAHDAGVASGAMFQILFWVGLLEAFSLIGTLQMLQGGARQPGYFGFDPLGFSKGKDAARMKVAEVKNGRLAMLAFSGMITQAALTGNGFPFIYS</sequence>
<gene>
    <name evidence="7" type="ORF">KFE25_004614</name>
</gene>
<feature type="binding site" evidence="5">
    <location>
        <position position="184"/>
    </location>
    <ligand>
        <name>chlorophyll a</name>
        <dbReference type="ChEBI" id="CHEBI:58416"/>
        <label>1</label>
    </ligand>
</feature>
<keyword evidence="5" id="KW-0148">Chlorophyll</keyword>
<evidence type="ECO:0000256" key="5">
    <source>
        <dbReference type="PIRSR" id="PIRSR601344-1"/>
    </source>
</evidence>
<keyword evidence="2" id="KW-0150">Chloroplast</keyword>
<dbReference type="GO" id="GO:0016168">
    <property type="term" value="F:chlorophyll binding"/>
    <property type="evidence" value="ECO:0007669"/>
    <property type="project" value="UniProtKB-KW"/>
</dbReference>
<keyword evidence="8" id="KW-1185">Reference proteome</keyword>
<dbReference type="EMBL" id="JAGTXO010000019">
    <property type="protein sequence ID" value="KAG8462638.1"/>
    <property type="molecule type" value="Genomic_DNA"/>
</dbReference>
<evidence type="ECO:0000256" key="2">
    <source>
        <dbReference type="ARBA" id="ARBA00022528"/>
    </source>
</evidence>
<evidence type="ECO:0000313" key="7">
    <source>
        <dbReference type="EMBL" id="KAG8462638.1"/>
    </source>
</evidence>
<dbReference type="AlphaFoldDB" id="A0A8J6CCM9"/>
<dbReference type="PANTHER" id="PTHR21649">
    <property type="entry name" value="CHLOROPHYLL A/B BINDING PROTEIN"/>
    <property type="match status" value="1"/>
</dbReference>
<dbReference type="InterPro" id="IPR022796">
    <property type="entry name" value="Chloroa_b-bind"/>
</dbReference>
<evidence type="ECO:0000256" key="6">
    <source>
        <dbReference type="SAM" id="Phobius"/>
    </source>
</evidence>
<dbReference type="Proteomes" id="UP000751190">
    <property type="component" value="Unassembled WGS sequence"/>
</dbReference>
<accession>A0A8J6CCM9</accession>
<evidence type="ECO:0000256" key="3">
    <source>
        <dbReference type="ARBA" id="ARBA00022531"/>
    </source>
</evidence>
<dbReference type="InterPro" id="IPR001344">
    <property type="entry name" value="Chloro_AB-bd_pln"/>
</dbReference>
<feature type="binding site" evidence="5">
    <location>
        <position position="88"/>
    </location>
    <ligand>
        <name>chlorophyll a</name>
        <dbReference type="ChEBI" id="CHEBI:58416"/>
        <label>1</label>
    </ligand>
</feature>
<dbReference type="GO" id="GO:0009507">
    <property type="term" value="C:chloroplast"/>
    <property type="evidence" value="ECO:0007669"/>
    <property type="project" value="UniProtKB-SubCell"/>
</dbReference>
<comment type="caution">
    <text evidence="7">The sequence shown here is derived from an EMBL/GenBank/DDBJ whole genome shotgun (WGS) entry which is preliminary data.</text>
</comment>
<keyword evidence="3" id="KW-0602">Photosynthesis</keyword>
<reference evidence="7" key="1">
    <citation type="submission" date="2021-05" db="EMBL/GenBank/DDBJ databases">
        <title>The genome of the haptophyte Pavlova lutheri (Diacronema luteri, Pavlovales) - a model for lipid biosynthesis in eukaryotic algae.</title>
        <authorList>
            <person name="Hulatt C.J."/>
            <person name="Posewitz M.C."/>
        </authorList>
    </citation>
    <scope>NUCLEOTIDE SEQUENCE</scope>
    <source>
        <strain evidence="7">NIVA-4/92</strain>
    </source>
</reference>